<evidence type="ECO:0000259" key="4">
    <source>
        <dbReference type="PROSITE" id="PS51186"/>
    </source>
</evidence>
<evidence type="ECO:0000256" key="3">
    <source>
        <dbReference type="ARBA" id="ARBA00038502"/>
    </source>
</evidence>
<evidence type="ECO:0000313" key="6">
    <source>
        <dbReference type="Proteomes" id="UP000027855"/>
    </source>
</evidence>
<gene>
    <name evidence="5" type="ORF">DL07_05315</name>
</gene>
<organism evidence="5 6">
    <name type="scientific">Streptococcus salivarius</name>
    <dbReference type="NCBI Taxonomy" id="1304"/>
    <lineage>
        <taxon>Bacteria</taxon>
        <taxon>Bacillati</taxon>
        <taxon>Bacillota</taxon>
        <taxon>Bacilli</taxon>
        <taxon>Lactobacillales</taxon>
        <taxon>Streptococcaceae</taxon>
        <taxon>Streptococcus</taxon>
    </lineage>
</organism>
<dbReference type="InterPro" id="IPR051531">
    <property type="entry name" value="N-acetyltransferase"/>
</dbReference>
<name>A0A074JFI7_STRSL</name>
<proteinExistence type="inferred from homology"/>
<dbReference type="Proteomes" id="UP000027855">
    <property type="component" value="Unassembled WGS sequence"/>
</dbReference>
<comment type="similarity">
    <text evidence="3">Belongs to the acetyltransferase family. RimJ subfamily.</text>
</comment>
<dbReference type="InterPro" id="IPR016181">
    <property type="entry name" value="Acyl_CoA_acyltransferase"/>
</dbReference>
<evidence type="ECO:0000313" key="5">
    <source>
        <dbReference type="EMBL" id="KEO43987.1"/>
    </source>
</evidence>
<keyword evidence="1 5" id="KW-0808">Transferase</keyword>
<dbReference type="AlphaFoldDB" id="A0A074JFI7"/>
<protein>
    <submittedName>
        <fullName evidence="5">GNAT family acetyltransferase</fullName>
    </submittedName>
</protein>
<dbReference type="Gene3D" id="3.40.630.30">
    <property type="match status" value="1"/>
</dbReference>
<dbReference type="GO" id="GO:0005737">
    <property type="term" value="C:cytoplasm"/>
    <property type="evidence" value="ECO:0007669"/>
    <property type="project" value="TreeGrafter"/>
</dbReference>
<dbReference type="PROSITE" id="PS51186">
    <property type="entry name" value="GNAT"/>
    <property type="match status" value="1"/>
</dbReference>
<dbReference type="EMBL" id="JJMT01000024">
    <property type="protein sequence ID" value="KEO43987.1"/>
    <property type="molecule type" value="Genomic_DNA"/>
</dbReference>
<keyword evidence="2" id="KW-0012">Acyltransferase</keyword>
<sequence length="181" mass="21090">MDIWTSLGAFAFFESERLSFRPLIFLDRFDLHEIVSNPKNLQFFFPATQTQHETDCLLVHYFMKEPLGVWAIVDKELEKMIGVVRFEKIDVQKRTAELGYFLNASYWGRGLMTEAVTCLSNLALTAVGMDRIILIAHLENKASIRVAEKSGFKLVSRFKGADRYTRTMRDYLRFEKEENCE</sequence>
<reference evidence="5 6" key="1">
    <citation type="submission" date="2014-04" db="EMBL/GenBank/DDBJ databases">
        <title>Variable characteristics of bacteriocin-producing Streptococcus salivarius strains isolated from Malaysian subjects.</title>
        <authorList>
            <person name="Philip K."/>
            <person name="Barbour A."/>
        </authorList>
    </citation>
    <scope>NUCLEOTIDE SEQUENCE [LARGE SCALE GENOMIC DNA]</scope>
    <source>
        <strain evidence="5 6">NU10</strain>
    </source>
</reference>
<dbReference type="RefSeq" id="WP_037602827.1">
    <property type="nucleotide sequence ID" value="NZ_CAJHJO010000001.1"/>
</dbReference>
<dbReference type="InterPro" id="IPR000182">
    <property type="entry name" value="GNAT_dom"/>
</dbReference>
<comment type="caution">
    <text evidence="5">The sequence shown here is derived from an EMBL/GenBank/DDBJ whole genome shotgun (WGS) entry which is preliminary data.</text>
</comment>
<evidence type="ECO:0000256" key="1">
    <source>
        <dbReference type="ARBA" id="ARBA00022679"/>
    </source>
</evidence>
<dbReference type="Pfam" id="PF13302">
    <property type="entry name" value="Acetyltransf_3"/>
    <property type="match status" value="1"/>
</dbReference>
<evidence type="ECO:0000256" key="2">
    <source>
        <dbReference type="ARBA" id="ARBA00023315"/>
    </source>
</evidence>
<accession>A0A074JFI7</accession>
<dbReference type="GO" id="GO:0008999">
    <property type="term" value="F:protein-N-terminal-alanine acetyltransferase activity"/>
    <property type="evidence" value="ECO:0007669"/>
    <property type="project" value="TreeGrafter"/>
</dbReference>
<dbReference type="SUPFAM" id="SSF55729">
    <property type="entry name" value="Acyl-CoA N-acyltransferases (Nat)"/>
    <property type="match status" value="1"/>
</dbReference>
<dbReference type="PANTHER" id="PTHR43792:SF8">
    <property type="entry name" value="[RIBOSOMAL PROTEIN US5]-ALANINE N-ACETYLTRANSFERASE"/>
    <property type="match status" value="1"/>
</dbReference>
<feature type="domain" description="N-acetyltransferase" evidence="4">
    <location>
        <begin position="18"/>
        <end position="173"/>
    </location>
</feature>
<dbReference type="PANTHER" id="PTHR43792">
    <property type="entry name" value="GNAT FAMILY, PUTATIVE (AFU_ORTHOLOGUE AFUA_3G00765)-RELATED-RELATED"/>
    <property type="match status" value="1"/>
</dbReference>